<keyword evidence="6" id="KW-0175">Coiled coil</keyword>
<feature type="region of interest" description="Disordered" evidence="7">
    <location>
        <begin position="303"/>
        <end position="334"/>
    </location>
</feature>
<reference evidence="9 10" key="1">
    <citation type="submission" date="2022-11" db="UniProtKB">
        <authorList>
            <consortium name="WormBaseParasite"/>
        </authorList>
    </citation>
    <scope>IDENTIFICATION</scope>
</reference>
<evidence type="ECO:0000256" key="6">
    <source>
        <dbReference type="SAM" id="Coils"/>
    </source>
</evidence>
<evidence type="ECO:0000256" key="2">
    <source>
        <dbReference type="ARBA" id="ARBA00022448"/>
    </source>
</evidence>
<evidence type="ECO:0000313" key="9">
    <source>
        <dbReference type="WBParaSite" id="Gr19_v10_g10944.t2"/>
    </source>
</evidence>
<dbReference type="FunFam" id="2.60.40.640:FF:000001">
    <property type="entry name" value="Vacuolar protein sorting-associated protein 26A"/>
    <property type="match status" value="1"/>
</dbReference>
<dbReference type="AlphaFoldDB" id="A0A914I4Q1"/>
<keyword evidence="2" id="KW-0813">Transport</keyword>
<dbReference type="FunFam" id="2.60.40.640:FF:000002">
    <property type="entry name" value="Vacuolar protein sorting-associated protein 26A"/>
    <property type="match status" value="1"/>
</dbReference>
<dbReference type="WBParaSite" id="Gr19_v10_g10944.t2">
    <property type="protein sequence ID" value="Gr19_v10_g10944.t2"/>
    <property type="gene ID" value="Gr19_v10_g10944"/>
</dbReference>
<feature type="compositionally biased region" description="Polar residues" evidence="7">
    <location>
        <begin position="316"/>
        <end position="330"/>
    </location>
</feature>
<dbReference type="Pfam" id="PF03643">
    <property type="entry name" value="Vps26"/>
    <property type="match status" value="1"/>
</dbReference>
<dbReference type="GO" id="GO:0006886">
    <property type="term" value="P:intracellular protein transport"/>
    <property type="evidence" value="ECO:0007669"/>
    <property type="project" value="InterPro"/>
</dbReference>
<evidence type="ECO:0000256" key="4">
    <source>
        <dbReference type="ARBA" id="ARBA00073024"/>
    </source>
</evidence>
<evidence type="ECO:0000256" key="7">
    <source>
        <dbReference type="SAM" id="MobiDB-lite"/>
    </source>
</evidence>
<feature type="compositionally biased region" description="Low complexity" evidence="7">
    <location>
        <begin position="303"/>
        <end position="315"/>
    </location>
</feature>
<sequence length="854" mass="96870">MSFFGFGQSAEIAICFDNEEQQRATRIRMEDGTYEKYYLFYDGENVAGEISVNLKKQGQKLEHQGIRIDLIGQIEVYYDRGNQHDFLYMSKDLARAGELLQNTKFPFNFTNVSKPYETYIGSNVKLRYFLRVTIFRRLTDIVQELEFAVHALAAYPENDCNIKMEVGIEDCLHIEFEYNKSRYHLKDVIVGKIYFLLVRIKIKHMEIAILKRESVGNGPNLFNENETIAKYEIMDGAPVKGESIPLRLFLAGYDLTPTMRDVGKRFAVKYFLNLVLIDEEERRYFKQQEITLWRRLEKPLQRQTQQQQNQKATAQFVPSSAAGSGLSPTQKAFDDVNEKSVVEKTAAATDESINSHFFPIWKTYRSSATSEKFFGGGGDEMFENQSFQSHNGNQQQLSAEHCIEEDETQLKVIEMTKIVQNAGHTEFEVSSADNIGEIRAPSRQNFCTSEANLNESLVKRNVNLMKRRTSTLSLVDLSQIQGPSTHASQLANRYRRRLSRAMALFQHCAQAGERDQLAQRLAQHRALREQLDGSETARLVAQRTQYALESELSQLNEQLGEAKTAKSATEQQLMATLRDKNAASALARELDEQLHDALKRERQFVQQAQLDAQQMNINLEQIATLEHELRVAKCELSKLSLEAEFSAHNLVAKRLLDTAEMNGREMLQKFEAEKGHRQRAEAQIWQLRDEVEMLREQMNCLKTSKEGEVEDKKRLRQELFSAQEELLHAKRREAETAAKHRAMNLNSATLQEQLRSAMTEAKLAKRQLAIVQGVFSGGVETEAVMYGSELGDFDELSLLEAEESSVNNGGGSTCSISHSNLVLNGGTGTTTSSSGVGEIDAAVIDENCGQKFRG</sequence>
<dbReference type="Proteomes" id="UP000887572">
    <property type="component" value="Unplaced"/>
</dbReference>
<proteinExistence type="inferred from homology"/>
<evidence type="ECO:0000313" key="10">
    <source>
        <dbReference type="WBParaSite" id="Gr19_v10_g6874.t2"/>
    </source>
</evidence>
<protein>
    <recommendedName>
        <fullName evidence="4">Vacuolar protein sorting-associated protein 26</fullName>
    </recommendedName>
    <alternativeName>
        <fullName evidence="5">VPS26 protein homolog</fullName>
    </alternativeName>
</protein>
<accession>A0A914I4Q1</accession>
<comment type="similarity">
    <text evidence="1">Belongs to the VPS26 family.</text>
</comment>
<dbReference type="WBParaSite" id="Gr19_v10_g6874.t2">
    <property type="protein sequence ID" value="Gr19_v10_g6874.t2"/>
    <property type="gene ID" value="Gr19_v10_g6874"/>
</dbReference>
<feature type="coiled-coil region" evidence="6">
    <location>
        <begin position="677"/>
        <end position="767"/>
    </location>
</feature>
<evidence type="ECO:0000256" key="5">
    <source>
        <dbReference type="ARBA" id="ARBA00083912"/>
    </source>
</evidence>
<dbReference type="InterPro" id="IPR014752">
    <property type="entry name" value="Arrestin-like_C"/>
</dbReference>
<name>A0A914I4Q1_GLORO</name>
<evidence type="ECO:0000256" key="3">
    <source>
        <dbReference type="ARBA" id="ARBA00022927"/>
    </source>
</evidence>
<dbReference type="Gene3D" id="2.60.40.640">
    <property type="match status" value="2"/>
</dbReference>
<evidence type="ECO:0000313" key="8">
    <source>
        <dbReference type="Proteomes" id="UP000887572"/>
    </source>
</evidence>
<keyword evidence="8" id="KW-1185">Reference proteome</keyword>
<dbReference type="InterPro" id="IPR028934">
    <property type="entry name" value="Vps26-related"/>
</dbReference>
<evidence type="ECO:0000256" key="1">
    <source>
        <dbReference type="ARBA" id="ARBA00009100"/>
    </source>
</evidence>
<feature type="coiled-coil region" evidence="6">
    <location>
        <begin position="552"/>
        <end position="642"/>
    </location>
</feature>
<keyword evidence="3" id="KW-0653">Protein transport</keyword>
<organism evidence="8 10">
    <name type="scientific">Globodera rostochiensis</name>
    <name type="common">Golden nematode worm</name>
    <name type="synonym">Heterodera rostochiensis</name>
    <dbReference type="NCBI Taxonomy" id="31243"/>
    <lineage>
        <taxon>Eukaryota</taxon>
        <taxon>Metazoa</taxon>
        <taxon>Ecdysozoa</taxon>
        <taxon>Nematoda</taxon>
        <taxon>Chromadorea</taxon>
        <taxon>Rhabditida</taxon>
        <taxon>Tylenchina</taxon>
        <taxon>Tylenchomorpha</taxon>
        <taxon>Tylenchoidea</taxon>
        <taxon>Heteroderidae</taxon>
        <taxon>Heteroderinae</taxon>
        <taxon>Globodera</taxon>
    </lineage>
</organism>
<dbReference type="PANTHER" id="PTHR12233">
    <property type="entry name" value="VACUOLAR PROTEIN SORTING 26 RELATED"/>
    <property type="match status" value="1"/>
</dbReference>